<evidence type="ECO:0000313" key="2">
    <source>
        <dbReference type="Proteomes" id="UP000613580"/>
    </source>
</evidence>
<dbReference type="EMBL" id="JACAZE010000001">
    <property type="protein sequence ID" value="KAF7322389.1"/>
    <property type="molecule type" value="Genomic_DNA"/>
</dbReference>
<gene>
    <name evidence="1" type="ORF">HMN09_00016800</name>
</gene>
<sequence>MGRVVGSFNDTDLLVDSRTSLVLKKVYITLDGVATGLDATEHLIAPKRPQGEIRFIGRLKIEDLSWLSPEGYARLEARVMALPPRIPLSQLAVLGRAMLPTVELICKKETPAMYMTSSDFPNDLVLSSAHGHRPFRIKYLSEECAAQSTNFIERYEWVKAINNLVGSTHFGPLAPNKLMEWRHEERARTVKPPHKPDHISHAEMRKELSPHAAWLLAYFTLGRNTDTLDIPAWCEFIHDCEESYRGEPSTWKSAYGLREPQDVIRTLGTISKVLARFCYTPTDWLRRLQRAIGAMPVIPRGPIQLPVHSQHISVVLPRRDPFRALTPTYDLDFEDASTSGESDSEDEEAQVQAIANLKWTPPTFFALFMHPPRFRSNSFIWECPVPRCEHTLNFLKLPPLEKEDNLDEFVRKARWNTTEDVIVQRVLNRRVYDHYCDHLGLSSDPKDEERDKVHPEKMLAALAREWPVKSQIL</sequence>
<protein>
    <submittedName>
        <fullName evidence="1">Uncharacterized protein</fullName>
    </submittedName>
</protein>
<dbReference type="AlphaFoldDB" id="A0A8H6WRZ8"/>
<dbReference type="Proteomes" id="UP000613580">
    <property type="component" value="Unassembled WGS sequence"/>
</dbReference>
<accession>A0A8H6WRZ8</accession>
<reference evidence="1" key="1">
    <citation type="submission" date="2020-05" db="EMBL/GenBank/DDBJ databases">
        <title>Mycena genomes resolve the evolution of fungal bioluminescence.</title>
        <authorList>
            <person name="Tsai I.J."/>
        </authorList>
    </citation>
    <scope>NUCLEOTIDE SEQUENCE</scope>
    <source>
        <strain evidence="1">110903Hualien_Pintung</strain>
    </source>
</reference>
<evidence type="ECO:0000313" key="1">
    <source>
        <dbReference type="EMBL" id="KAF7322389.1"/>
    </source>
</evidence>
<dbReference type="OrthoDB" id="3226250at2759"/>
<organism evidence="1 2">
    <name type="scientific">Mycena chlorophos</name>
    <name type="common">Agaric fungus</name>
    <name type="synonym">Agaricus chlorophos</name>
    <dbReference type="NCBI Taxonomy" id="658473"/>
    <lineage>
        <taxon>Eukaryota</taxon>
        <taxon>Fungi</taxon>
        <taxon>Dikarya</taxon>
        <taxon>Basidiomycota</taxon>
        <taxon>Agaricomycotina</taxon>
        <taxon>Agaricomycetes</taxon>
        <taxon>Agaricomycetidae</taxon>
        <taxon>Agaricales</taxon>
        <taxon>Marasmiineae</taxon>
        <taxon>Mycenaceae</taxon>
        <taxon>Mycena</taxon>
    </lineage>
</organism>
<keyword evidence="2" id="KW-1185">Reference proteome</keyword>
<comment type="caution">
    <text evidence="1">The sequence shown here is derived from an EMBL/GenBank/DDBJ whole genome shotgun (WGS) entry which is preliminary data.</text>
</comment>
<name>A0A8H6WRZ8_MYCCL</name>
<proteinExistence type="predicted"/>